<dbReference type="GeneID" id="108012744"/>
<dbReference type="Pfam" id="PF26039">
    <property type="entry name" value="Dcst2"/>
    <property type="match status" value="1"/>
</dbReference>
<keyword evidence="9" id="KW-1185">Reference proteome</keyword>
<feature type="region of interest" description="Disordered" evidence="5">
    <location>
        <begin position="1"/>
        <end position="33"/>
    </location>
</feature>
<comment type="subcellular location">
    <subcellularLocation>
        <location evidence="1">Membrane</location>
        <topology evidence="1">Multi-pass membrane protein</topology>
    </subcellularLocation>
</comment>
<feature type="compositionally biased region" description="Basic residues" evidence="5">
    <location>
        <begin position="10"/>
        <end position="26"/>
    </location>
</feature>
<dbReference type="Pfam" id="PF07782">
    <property type="entry name" value="DC_STAMP"/>
    <property type="match status" value="1"/>
</dbReference>
<dbReference type="InterPro" id="IPR058842">
    <property type="entry name" value="DCST1_C"/>
</dbReference>
<evidence type="ECO:0000256" key="5">
    <source>
        <dbReference type="SAM" id="MobiDB-lite"/>
    </source>
</evidence>
<feature type="transmembrane region" description="Helical" evidence="6">
    <location>
        <begin position="162"/>
        <end position="184"/>
    </location>
</feature>
<feature type="transmembrane region" description="Helical" evidence="6">
    <location>
        <begin position="108"/>
        <end position="127"/>
    </location>
</feature>
<dbReference type="InterPro" id="IPR051856">
    <property type="entry name" value="CSR-E3_Ligase_Protein"/>
</dbReference>
<protein>
    <submittedName>
        <fullName evidence="10">LOW QUALITY PROTEIN: DC-STAMP domain-containing protein 2</fullName>
    </submittedName>
</protein>
<evidence type="ECO:0000256" key="1">
    <source>
        <dbReference type="ARBA" id="ARBA00004141"/>
    </source>
</evidence>
<evidence type="ECO:0000256" key="3">
    <source>
        <dbReference type="ARBA" id="ARBA00022989"/>
    </source>
</evidence>
<reference evidence="10" key="1">
    <citation type="submission" date="2025-08" db="UniProtKB">
        <authorList>
            <consortium name="RefSeq"/>
        </authorList>
    </citation>
    <scope>IDENTIFICATION</scope>
</reference>
<feature type="domain" description="E3 ubiquitin-protein ligase DCST1-like C-terminal" evidence="8">
    <location>
        <begin position="699"/>
        <end position="742"/>
    </location>
</feature>
<feature type="transmembrane region" description="Helical" evidence="6">
    <location>
        <begin position="196"/>
        <end position="215"/>
    </location>
</feature>
<evidence type="ECO:0000256" key="4">
    <source>
        <dbReference type="ARBA" id="ARBA00023136"/>
    </source>
</evidence>
<accession>A0AB40DB86</accession>
<dbReference type="RefSeq" id="XP_065720712.2">
    <property type="nucleotide sequence ID" value="XM_065864640.2"/>
</dbReference>
<keyword evidence="3 6" id="KW-1133">Transmembrane helix</keyword>
<feature type="compositionally biased region" description="Basic and acidic residues" evidence="5">
    <location>
        <begin position="78"/>
        <end position="87"/>
    </location>
</feature>
<feature type="transmembrane region" description="Helical" evidence="6">
    <location>
        <begin position="580"/>
        <end position="599"/>
    </location>
</feature>
<feature type="domain" description="Dendritic cell-specific transmembrane protein-like" evidence="7">
    <location>
        <begin position="440"/>
        <end position="627"/>
    </location>
</feature>
<dbReference type="InterPro" id="IPR012858">
    <property type="entry name" value="DC_STAMP-like"/>
</dbReference>
<name>A0AB40DB86_DROSZ</name>
<dbReference type="Pfam" id="PF26037">
    <property type="entry name" value="zf-RING_DCST1_C"/>
    <property type="match status" value="1"/>
</dbReference>
<dbReference type="PANTHER" id="PTHR21041">
    <property type="entry name" value="DENDRITIC CELL-SPECIFIC TRANSMEMBRANE PROTEIN"/>
    <property type="match status" value="1"/>
</dbReference>
<feature type="compositionally biased region" description="Basic and acidic residues" evidence="5">
    <location>
        <begin position="56"/>
        <end position="67"/>
    </location>
</feature>
<sequence>MKDSNNLSERKHRRTDVRDRQRRNAIKHPSEVADDVITVKGVNNSYMNYYITTDRGQPDSRKHRESSPEGDAPIYKLSHPENPKDPDPECNSSERYQISRLECRDKTLLYIIAGYVVGILMVLIWYYKNPKRACMDLNGKWVFIVLFFLLLLILVQRRPARCIAALCFASLSSYQFRAVIMALAFLVACTGPVKNIIHNICIMANSVSCGQNILIKALRLMQRIIYDPSHSVEESFQTTLAEVRLLMNKLDKLLLNLERPISQIHATYKTCADWLILQKDQFDYKMGTPYNRCLKAGNLSITQCRREFGEKTKDCCNQERFAWFCDSLKNLKTFFDDNLQWSQVVIEEIFQRLQLCLMKIRYTFITTISFDHSLKFNSTSSLTSESGQMNDQDITRNFESQRHKFFFVFIYLDLIIFILLLTIILQSLYFWFRYLASDSFENVYITKSFESYDDQQHEIMGVRALPLSNCEENLYVKINSMRILPKEYSTVCRSWMFLMITGIQLFCICFVDYSLYNMLTLMSFHGHMTGGLQPLAYHKIVIKGGGKIGDILRDLVHAFEPKAFKINTQRCLPTPGKPKYLRYIWILLLYLLAWFMVFWEPYGLRKRHRIMVYFYPEESSRRVHDLHYTILKGRKNVFKERCQQARLLNAFENNKTLLSRFPWFDNRVKGYVPKLLCFKNPIHFFFRCLIGCRRNFIGKNCIICNKPLTKSDNVPCDSQNCKGIYCTMCFQECNNLCILCSSRYDSDIWELGNSSDDPDDDYCNLDSINQQRDKKA</sequence>
<feature type="transmembrane region" description="Helical" evidence="6">
    <location>
        <begin position="405"/>
        <end position="432"/>
    </location>
</feature>
<keyword evidence="4 6" id="KW-0472">Membrane</keyword>
<gene>
    <name evidence="10" type="primary">LOC108012744</name>
</gene>
<evidence type="ECO:0000313" key="10">
    <source>
        <dbReference type="RefSeq" id="XP_065720712.2"/>
    </source>
</evidence>
<feature type="transmembrane region" description="Helical" evidence="6">
    <location>
        <begin position="139"/>
        <end position="155"/>
    </location>
</feature>
<feature type="transmembrane region" description="Helical" evidence="6">
    <location>
        <begin position="495"/>
        <end position="516"/>
    </location>
</feature>
<evidence type="ECO:0000259" key="8">
    <source>
        <dbReference type="Pfam" id="PF26037"/>
    </source>
</evidence>
<organism evidence="9 10">
    <name type="scientific">Drosophila suzukii</name>
    <name type="common">Spotted-wing drosophila fruit fly</name>
    <dbReference type="NCBI Taxonomy" id="28584"/>
    <lineage>
        <taxon>Eukaryota</taxon>
        <taxon>Metazoa</taxon>
        <taxon>Ecdysozoa</taxon>
        <taxon>Arthropoda</taxon>
        <taxon>Hexapoda</taxon>
        <taxon>Insecta</taxon>
        <taxon>Pterygota</taxon>
        <taxon>Neoptera</taxon>
        <taxon>Endopterygota</taxon>
        <taxon>Diptera</taxon>
        <taxon>Brachycera</taxon>
        <taxon>Muscomorpha</taxon>
        <taxon>Ephydroidea</taxon>
        <taxon>Drosophilidae</taxon>
        <taxon>Drosophila</taxon>
        <taxon>Sophophora</taxon>
    </lineage>
</organism>
<evidence type="ECO:0000256" key="6">
    <source>
        <dbReference type="SAM" id="Phobius"/>
    </source>
</evidence>
<dbReference type="AlphaFoldDB" id="A0AB40DB86"/>
<feature type="region of interest" description="Disordered" evidence="5">
    <location>
        <begin position="52"/>
        <end position="91"/>
    </location>
</feature>
<dbReference type="GO" id="GO:0016020">
    <property type="term" value="C:membrane"/>
    <property type="evidence" value="ECO:0007669"/>
    <property type="project" value="UniProtKB-SubCell"/>
</dbReference>
<evidence type="ECO:0000313" key="9">
    <source>
        <dbReference type="Proteomes" id="UP001652628"/>
    </source>
</evidence>
<proteinExistence type="predicted"/>
<evidence type="ECO:0000256" key="2">
    <source>
        <dbReference type="ARBA" id="ARBA00022692"/>
    </source>
</evidence>
<evidence type="ECO:0000259" key="7">
    <source>
        <dbReference type="Pfam" id="PF07782"/>
    </source>
</evidence>
<dbReference type="Proteomes" id="UP001652628">
    <property type="component" value="Chromosome 3"/>
</dbReference>
<keyword evidence="2 6" id="KW-0812">Transmembrane</keyword>
<dbReference type="PANTHER" id="PTHR21041:SF9">
    <property type="entry name" value="DENDRITIC CELL-SPECIFIC TRANSMEMBRANE PROTEIN-LIKE DOMAIN-CONTAINING PROTEIN"/>
    <property type="match status" value="1"/>
</dbReference>